<name>A0A6H5J0Y5_9HYME</name>
<evidence type="ECO:0000313" key="2">
    <source>
        <dbReference type="Proteomes" id="UP000479190"/>
    </source>
</evidence>
<reference evidence="1 2" key="1">
    <citation type="submission" date="2020-02" db="EMBL/GenBank/DDBJ databases">
        <authorList>
            <person name="Ferguson B K."/>
        </authorList>
    </citation>
    <scope>NUCLEOTIDE SEQUENCE [LARGE SCALE GENOMIC DNA]</scope>
</reference>
<protein>
    <submittedName>
        <fullName evidence="1">Uncharacterized protein</fullName>
    </submittedName>
</protein>
<proteinExistence type="predicted"/>
<dbReference type="AlphaFoldDB" id="A0A6H5J0Y5"/>
<accession>A0A6H5J0Y5</accession>
<gene>
    <name evidence="1" type="ORF">TBRA_LOCUS15222</name>
</gene>
<dbReference type="Proteomes" id="UP000479190">
    <property type="component" value="Unassembled WGS sequence"/>
</dbReference>
<dbReference type="EMBL" id="CADCXV010001338">
    <property type="protein sequence ID" value="CAB0043634.1"/>
    <property type="molecule type" value="Genomic_DNA"/>
</dbReference>
<keyword evidence="2" id="KW-1185">Reference proteome</keyword>
<organism evidence="1 2">
    <name type="scientific">Trichogramma brassicae</name>
    <dbReference type="NCBI Taxonomy" id="86971"/>
    <lineage>
        <taxon>Eukaryota</taxon>
        <taxon>Metazoa</taxon>
        <taxon>Ecdysozoa</taxon>
        <taxon>Arthropoda</taxon>
        <taxon>Hexapoda</taxon>
        <taxon>Insecta</taxon>
        <taxon>Pterygota</taxon>
        <taxon>Neoptera</taxon>
        <taxon>Endopterygota</taxon>
        <taxon>Hymenoptera</taxon>
        <taxon>Apocrita</taxon>
        <taxon>Proctotrupomorpha</taxon>
        <taxon>Chalcidoidea</taxon>
        <taxon>Trichogrammatidae</taxon>
        <taxon>Trichogramma</taxon>
    </lineage>
</organism>
<sequence length="135" mass="15234">MPSARLQWLIFIFFSAREIEEGIAKKKKKKKKEKIARRAATCTVSSSSGSTLACRRDKKVREANCERADRGFSRIPDASNFATYTHTHTHTHTVSSLNSVYRCVCGGSEKRWNIEARARPPAPPYTHGIHQSESI</sequence>
<evidence type="ECO:0000313" key="1">
    <source>
        <dbReference type="EMBL" id="CAB0043634.1"/>
    </source>
</evidence>